<dbReference type="InterPro" id="IPR007484">
    <property type="entry name" value="Peptidase_M28"/>
</dbReference>
<dbReference type="AlphaFoldDB" id="A0AAD0S3U1"/>
<feature type="domain" description="Peptidase M28" evidence="11">
    <location>
        <begin position="198"/>
        <end position="380"/>
    </location>
</feature>
<keyword evidence="8" id="KW-1015">Disulfide bond</keyword>
<dbReference type="EMBL" id="CP032091">
    <property type="protein sequence ID" value="AXV67034.1"/>
    <property type="molecule type" value="Genomic_DNA"/>
</dbReference>
<dbReference type="PANTHER" id="PTHR12147">
    <property type="entry name" value="METALLOPEPTIDASE M28 FAMILY MEMBER"/>
    <property type="match status" value="1"/>
</dbReference>
<evidence type="ECO:0000313" key="12">
    <source>
        <dbReference type="EMBL" id="AXV67034.1"/>
    </source>
</evidence>
<sequence length="620" mass="67134">MTTLLTRCLIGIATLSVSQLSHAGSNETIWVTIDALAAEHFKKETMSQRKQDNNFAMQSSTLNQVNFMRLNKQEIAGLSEFMHDNYHRCGGFVAHDSLTDAELYTQQLKGISQLAASSSLVNYSLDNAATVNALLSSINSSELTDTVNSMMNFHNRYYSAQSGVDAAQWLKGHWQQIASSRSDISVDYFSHSFSQSSVIVTIPGAEKANEIVIIGGHLDSINQSNPSNGRAPGADDNASGIAVLTQALKAIVENNYQPQRTIQIMGFAAEEVGLRGSKEIAANYKAQGKKVVGMVQFDMTGNHGSSTDIVMMTDYTNAAQNQYLSQLLDAYQPNVSYGFDQCGYGCSDHASWYQQGFAASMPFESRMSDINPLIHTSNDLQFDPQHASKFAKLAVSYLAEIAKNAGDVVQEPSNELENGIATTNIAGAAKEQLFFTLEVPAMSSNLEFVTQGGTGDADLYIKFGSKPTLQDFDCKSTTSSSNERCVIASIKAGTYHVMVEAWNEISGVSLTGRFNETGSVGSIDRTESNISVDAGSWQRFTQQIPAGLSRLTVATSGGSGDADLYVNYGSASTASNYQCRPYKNGNEETCQIDNPQSGTWYIDIQGYRAASGITLTIQAQ</sequence>
<reference evidence="12 13" key="1">
    <citation type="submission" date="2018-08" db="EMBL/GenBank/DDBJ databases">
        <title>Draft genome sequence of Pseudoalteromonas donghaensis HJ51.</title>
        <authorList>
            <person name="Oh J."/>
            <person name="Roh D."/>
        </authorList>
    </citation>
    <scope>NUCLEOTIDE SEQUENCE [LARGE SCALE GENOMIC DNA]</scope>
    <source>
        <strain evidence="12 13">HJ51</strain>
        <plasmid evidence="12 13">unnamed1</plasmid>
    </source>
</reference>
<feature type="signal peptide" evidence="9">
    <location>
        <begin position="1"/>
        <end position="23"/>
    </location>
</feature>
<evidence type="ECO:0000256" key="4">
    <source>
        <dbReference type="ARBA" id="ARBA00022729"/>
    </source>
</evidence>
<dbReference type="SUPFAM" id="SSF53187">
    <property type="entry name" value="Zn-dependent exopeptidases"/>
    <property type="match status" value="1"/>
</dbReference>
<dbReference type="InterPro" id="IPR045175">
    <property type="entry name" value="M28_fam"/>
</dbReference>
<feature type="binding site" evidence="7">
    <location>
        <position position="217"/>
    </location>
    <ligand>
        <name>Zn(2+)</name>
        <dbReference type="ChEBI" id="CHEBI:29105"/>
        <label>1</label>
    </ligand>
</feature>
<dbReference type="Proteomes" id="UP000264605">
    <property type="component" value="Plasmid unnamed1"/>
</dbReference>
<dbReference type="Pfam" id="PF04151">
    <property type="entry name" value="PPC"/>
    <property type="match status" value="2"/>
</dbReference>
<comment type="cofactor">
    <cofactor evidence="7">
        <name>Zn(2+)</name>
        <dbReference type="ChEBI" id="CHEBI:29105"/>
    </cofactor>
    <text evidence="7">Binds 2 Zn(2+) ions per subunit.</text>
</comment>
<keyword evidence="6 7" id="KW-0862">Zinc</keyword>
<evidence type="ECO:0000256" key="9">
    <source>
        <dbReference type="SAM" id="SignalP"/>
    </source>
</evidence>
<evidence type="ECO:0000256" key="6">
    <source>
        <dbReference type="ARBA" id="ARBA00022833"/>
    </source>
</evidence>
<keyword evidence="12" id="KW-0614">Plasmid</keyword>
<feature type="domain" description="Peptidase C-terminal archaeal/bacterial" evidence="10">
    <location>
        <begin position="434"/>
        <end position="500"/>
    </location>
</feature>
<evidence type="ECO:0000313" key="13">
    <source>
        <dbReference type="Proteomes" id="UP000264605"/>
    </source>
</evidence>
<evidence type="ECO:0000256" key="2">
    <source>
        <dbReference type="ARBA" id="ARBA00022670"/>
    </source>
</evidence>
<dbReference type="InterPro" id="IPR007280">
    <property type="entry name" value="Peptidase_C_arc/bac"/>
</dbReference>
<dbReference type="Pfam" id="PF04389">
    <property type="entry name" value="Peptidase_M28"/>
    <property type="match status" value="1"/>
</dbReference>
<dbReference type="GO" id="GO:0006508">
    <property type="term" value="P:proteolysis"/>
    <property type="evidence" value="ECO:0007669"/>
    <property type="project" value="UniProtKB-KW"/>
</dbReference>
<dbReference type="Gene3D" id="2.60.120.380">
    <property type="match status" value="2"/>
</dbReference>
<dbReference type="GO" id="GO:0046872">
    <property type="term" value="F:metal ion binding"/>
    <property type="evidence" value="ECO:0007669"/>
    <property type="project" value="UniProtKB-KW"/>
</dbReference>
<evidence type="ECO:0000256" key="8">
    <source>
        <dbReference type="PIRSR" id="PIRSR036685-2"/>
    </source>
</evidence>
<keyword evidence="3 7" id="KW-0479">Metal-binding</keyword>
<geneLocation type="plasmid" evidence="12 13">
    <name>unnamed1</name>
</geneLocation>
<dbReference type="RefSeq" id="WP_118844886.1">
    <property type="nucleotide sequence ID" value="NZ_CP032091.1"/>
</dbReference>
<dbReference type="PANTHER" id="PTHR12147:SF56">
    <property type="entry name" value="AMINOPEPTIDASE YDR415C-RELATED"/>
    <property type="match status" value="1"/>
</dbReference>
<dbReference type="GO" id="GO:0004177">
    <property type="term" value="F:aminopeptidase activity"/>
    <property type="evidence" value="ECO:0007669"/>
    <property type="project" value="UniProtKB-KW"/>
</dbReference>
<dbReference type="Gene3D" id="3.40.630.10">
    <property type="entry name" value="Zn peptidases"/>
    <property type="match status" value="1"/>
</dbReference>
<dbReference type="InterPro" id="IPR012189">
    <property type="entry name" value="Pept_M28E_Ap1"/>
</dbReference>
<feature type="domain" description="Peptidase C-terminal archaeal/bacterial" evidence="10">
    <location>
        <begin position="543"/>
        <end position="605"/>
    </location>
</feature>
<evidence type="ECO:0000256" key="3">
    <source>
        <dbReference type="ARBA" id="ARBA00022723"/>
    </source>
</evidence>
<feature type="binding site" evidence="7">
    <location>
        <position position="298"/>
    </location>
    <ligand>
        <name>Zn(2+)</name>
        <dbReference type="ChEBI" id="CHEBI:29105"/>
        <label>1</label>
    </ligand>
</feature>
<dbReference type="GO" id="GO:0008235">
    <property type="term" value="F:metalloexopeptidase activity"/>
    <property type="evidence" value="ECO:0007669"/>
    <property type="project" value="InterPro"/>
</dbReference>
<proteinExistence type="predicted"/>
<feature type="disulfide bond" evidence="8">
    <location>
        <begin position="342"/>
        <end position="346"/>
    </location>
</feature>
<accession>A0AAD0S3U1</accession>
<dbReference type="GeneID" id="99507190"/>
<keyword evidence="1" id="KW-0031">Aminopeptidase</keyword>
<protein>
    <submittedName>
        <fullName evidence="12">M20/M25/M40 family metallo-hydrolase</fullName>
    </submittedName>
</protein>
<evidence type="ECO:0000256" key="7">
    <source>
        <dbReference type="PIRSR" id="PIRSR036685-1"/>
    </source>
</evidence>
<evidence type="ECO:0000259" key="11">
    <source>
        <dbReference type="Pfam" id="PF04389"/>
    </source>
</evidence>
<name>A0AAD0S3U1_9GAMM</name>
<keyword evidence="2" id="KW-0645">Protease</keyword>
<evidence type="ECO:0000256" key="5">
    <source>
        <dbReference type="ARBA" id="ARBA00022801"/>
    </source>
</evidence>
<dbReference type="KEGG" id="pdj:D0907_17050"/>
<feature type="chain" id="PRO_5042230935" evidence="9">
    <location>
        <begin position="24"/>
        <end position="620"/>
    </location>
</feature>
<feature type="binding site" evidence="7">
    <location>
        <position position="236"/>
    </location>
    <ligand>
        <name>Zn(2+)</name>
        <dbReference type="ChEBI" id="CHEBI:29105"/>
        <label>1</label>
    </ligand>
</feature>
<feature type="binding site" evidence="7">
    <location>
        <position position="271"/>
    </location>
    <ligand>
        <name>Zn(2+)</name>
        <dbReference type="ChEBI" id="CHEBI:29105"/>
        <label>2</label>
        <note>catalytic</note>
    </ligand>
</feature>
<evidence type="ECO:0000259" key="10">
    <source>
        <dbReference type="Pfam" id="PF04151"/>
    </source>
</evidence>
<organism evidence="12 13">
    <name type="scientific">Pseudoalteromonas lipolytica</name>
    <dbReference type="NCBI Taxonomy" id="570156"/>
    <lineage>
        <taxon>Bacteria</taxon>
        <taxon>Pseudomonadati</taxon>
        <taxon>Pseudomonadota</taxon>
        <taxon>Gammaproteobacteria</taxon>
        <taxon>Alteromonadales</taxon>
        <taxon>Pseudoalteromonadaceae</taxon>
        <taxon>Pseudoalteromonas</taxon>
    </lineage>
</organism>
<keyword evidence="4 9" id="KW-0732">Signal</keyword>
<evidence type="ECO:0000256" key="1">
    <source>
        <dbReference type="ARBA" id="ARBA00022438"/>
    </source>
</evidence>
<dbReference type="PIRSF" id="PIRSF036685">
    <property type="entry name" value="BacLeuNPeptidase"/>
    <property type="match status" value="1"/>
</dbReference>
<gene>
    <name evidence="12" type="ORF">D0907_17050</name>
</gene>
<keyword evidence="5" id="KW-0378">Hydrolase</keyword>
<feature type="binding site" evidence="7">
    <location>
        <position position="375"/>
    </location>
    <ligand>
        <name>Zn(2+)</name>
        <dbReference type="ChEBI" id="CHEBI:29105"/>
        <label>2</label>
        <note>catalytic</note>
    </ligand>
</feature>